<keyword evidence="2" id="KW-1185">Reference proteome</keyword>
<comment type="caution">
    <text evidence="1">The sequence shown here is derived from an EMBL/GenBank/DDBJ whole genome shotgun (WGS) entry which is preliminary data.</text>
</comment>
<gene>
    <name evidence="1" type="ORF">AB852_06280</name>
</gene>
<name>A0A1Q4VEJ3_9ACTN</name>
<reference evidence="1 2" key="1">
    <citation type="submission" date="2015-06" db="EMBL/GenBank/DDBJ databases">
        <title>Cloning and characterization of the uncialamcin biosynthetic gene cluster.</title>
        <authorList>
            <person name="Yan X."/>
            <person name="Huang T."/>
            <person name="Ge H."/>
            <person name="Shen B."/>
        </authorList>
    </citation>
    <scope>NUCLEOTIDE SEQUENCE [LARGE SCALE GENOMIC DNA]</scope>
    <source>
        <strain evidence="1 2">DCA2648</strain>
    </source>
</reference>
<evidence type="ECO:0000313" key="2">
    <source>
        <dbReference type="Proteomes" id="UP000186455"/>
    </source>
</evidence>
<dbReference type="Proteomes" id="UP000186455">
    <property type="component" value="Unassembled WGS sequence"/>
</dbReference>
<organism evidence="1 2">
    <name type="scientific">Streptomyces uncialis</name>
    <dbReference type="NCBI Taxonomy" id="1048205"/>
    <lineage>
        <taxon>Bacteria</taxon>
        <taxon>Bacillati</taxon>
        <taxon>Actinomycetota</taxon>
        <taxon>Actinomycetes</taxon>
        <taxon>Kitasatosporales</taxon>
        <taxon>Streptomycetaceae</taxon>
        <taxon>Streptomyces</taxon>
    </lineage>
</organism>
<protein>
    <submittedName>
        <fullName evidence="1">Uncharacterized protein</fullName>
    </submittedName>
</protein>
<proteinExistence type="predicted"/>
<dbReference type="EMBL" id="LFBV01000001">
    <property type="protein sequence ID" value="OKH96239.1"/>
    <property type="molecule type" value="Genomic_DNA"/>
</dbReference>
<accession>A0A1Q4VEJ3</accession>
<dbReference type="AlphaFoldDB" id="A0A1Q4VEJ3"/>
<sequence length="96" mass="10157">MSTSPPPVLPGLHSVQKLDWPSARGTTFLSYSSDQIRATSRVFVSAFEVAAGKPHTGASGGFIVEQVTPFDGGVRIKIRVDHANALPIGTNILVLN</sequence>
<evidence type="ECO:0000313" key="1">
    <source>
        <dbReference type="EMBL" id="OKH96239.1"/>
    </source>
</evidence>